<dbReference type="PROSITE" id="PS00480">
    <property type="entry name" value="CITRATE_SYNTHASE"/>
    <property type="match status" value="1"/>
</dbReference>
<evidence type="ECO:0000256" key="5">
    <source>
        <dbReference type="PIRNR" id="PIRNR001369"/>
    </source>
</evidence>
<dbReference type="KEGG" id="aqt:FN924_01810"/>
<dbReference type="CDD" id="cd06109">
    <property type="entry name" value="BsCS-I_like"/>
    <property type="match status" value="1"/>
</dbReference>
<dbReference type="SUPFAM" id="SSF48256">
    <property type="entry name" value="Citrate synthase"/>
    <property type="match status" value="1"/>
</dbReference>
<evidence type="ECO:0000256" key="4">
    <source>
        <dbReference type="ARBA" id="ARBA00049288"/>
    </source>
</evidence>
<dbReference type="EMBL" id="CP041666">
    <property type="protein sequence ID" value="QDP39053.1"/>
    <property type="molecule type" value="Genomic_DNA"/>
</dbReference>
<dbReference type="GO" id="GO:0036440">
    <property type="term" value="F:citrate synthase activity"/>
    <property type="evidence" value="ECO:0007669"/>
    <property type="project" value="UniProtKB-EC"/>
</dbReference>
<dbReference type="InterPro" id="IPR019810">
    <property type="entry name" value="Citrate_synthase_AS"/>
</dbReference>
<evidence type="ECO:0000256" key="3">
    <source>
        <dbReference type="ARBA" id="ARBA00022679"/>
    </source>
</evidence>
<keyword evidence="9" id="KW-1185">Reference proteome</keyword>
<dbReference type="InterPro" id="IPR016143">
    <property type="entry name" value="Citrate_synth-like_sm_a-sub"/>
</dbReference>
<dbReference type="Gene3D" id="1.10.230.10">
    <property type="entry name" value="Cytochrome P450-Terp, domain 2"/>
    <property type="match status" value="1"/>
</dbReference>
<dbReference type="GO" id="GO:0005975">
    <property type="term" value="P:carbohydrate metabolic process"/>
    <property type="evidence" value="ECO:0007669"/>
    <property type="project" value="TreeGrafter"/>
</dbReference>
<dbReference type="AlphaFoldDB" id="A0A516KCB3"/>
<dbReference type="Gene3D" id="1.10.580.10">
    <property type="entry name" value="Citrate Synthase, domain 1"/>
    <property type="match status" value="1"/>
</dbReference>
<keyword evidence="3 5" id="KW-0808">Transferase</keyword>
<comment type="similarity">
    <text evidence="2 5 7">Belongs to the citrate synthase family.</text>
</comment>
<dbReference type="InterPro" id="IPR002020">
    <property type="entry name" value="Citrate_synthase"/>
</dbReference>
<dbReference type="Pfam" id="PF00285">
    <property type="entry name" value="Citrate_synt"/>
    <property type="match status" value="1"/>
</dbReference>
<evidence type="ECO:0000313" key="8">
    <source>
        <dbReference type="EMBL" id="QDP39053.1"/>
    </source>
</evidence>
<evidence type="ECO:0000313" key="9">
    <source>
        <dbReference type="Proteomes" id="UP000315215"/>
    </source>
</evidence>
<dbReference type="GO" id="GO:0006099">
    <property type="term" value="P:tricarboxylic acid cycle"/>
    <property type="evidence" value="ECO:0007669"/>
    <property type="project" value="UniProtKB-UniPathway"/>
</dbReference>
<feature type="active site" evidence="6">
    <location>
        <position position="307"/>
    </location>
</feature>
<dbReference type="PANTHER" id="PTHR11739">
    <property type="entry name" value="CITRATE SYNTHASE"/>
    <property type="match status" value="1"/>
</dbReference>
<dbReference type="PRINTS" id="PR00143">
    <property type="entry name" value="CITRTSNTHASE"/>
</dbReference>
<protein>
    <recommendedName>
        <fullName evidence="5">Citrate synthase</fullName>
    </recommendedName>
</protein>
<dbReference type="InterPro" id="IPR016142">
    <property type="entry name" value="Citrate_synth-like_lrg_a-sub"/>
</dbReference>
<evidence type="ECO:0000256" key="6">
    <source>
        <dbReference type="PIRSR" id="PIRSR001369-1"/>
    </source>
</evidence>
<name>A0A516KCB3_9BACI</name>
<evidence type="ECO:0000256" key="2">
    <source>
        <dbReference type="ARBA" id="ARBA00010566"/>
    </source>
</evidence>
<dbReference type="InterPro" id="IPR024176">
    <property type="entry name" value="Citrate_synthase_bac-typ"/>
</dbReference>
<organism evidence="8 9">
    <name type="scientific">Radiobacillus deserti</name>
    <dbReference type="NCBI Taxonomy" id="2594883"/>
    <lineage>
        <taxon>Bacteria</taxon>
        <taxon>Bacillati</taxon>
        <taxon>Bacillota</taxon>
        <taxon>Bacilli</taxon>
        <taxon>Bacillales</taxon>
        <taxon>Bacillaceae</taxon>
        <taxon>Radiobacillus</taxon>
    </lineage>
</organism>
<sequence length="363" mass="40990">MIQPGLKGIIATETSISHVDGEKGQLIYRGYNASYLAEHYSFEEVAFLLWEGYIPNEQELNSLKRKMSGYRTIPTYIEKILLTLPHDMDLMSVLRTVVSSLSSPTFYLREPKEQAIQITAMLPTVIGYRKNQLEDTSMPEIPEEVDFVDYYLRVLTGRKPNNYHKKALETYFILTMDHGLNASTFAARVTTSTESDLVSAVTSAIGTMKGPLHGGAPTGVIQLLDDVMEDGNTDDVIRTKLKNGEKLMGFGHRVYRTIDPRAEVLKHRLKQLAGKDAWLDLAINVEQKAIQLLNEWKPGRRLYTNVEFYAAAIMKAIDMEPAYFTPTFTASRVVGWTAHCLEQSMNNTIFRPQSKYIGPPVQV</sequence>
<feature type="active site" evidence="6">
    <location>
        <position position="252"/>
    </location>
</feature>
<gene>
    <name evidence="8" type="ORF">FN924_01810</name>
</gene>
<dbReference type="PANTHER" id="PTHR11739:SF4">
    <property type="entry name" value="CITRATE SYNTHASE, PEROXISOMAL"/>
    <property type="match status" value="1"/>
</dbReference>
<evidence type="ECO:0000256" key="7">
    <source>
        <dbReference type="RuleBase" id="RU003406"/>
    </source>
</evidence>
<dbReference type="Proteomes" id="UP000315215">
    <property type="component" value="Chromosome"/>
</dbReference>
<dbReference type="InterPro" id="IPR036969">
    <property type="entry name" value="Citrate_synthase_sf"/>
</dbReference>
<reference evidence="8 9" key="1">
    <citation type="submission" date="2019-07" db="EMBL/GenBank/DDBJ databases">
        <authorList>
            <person name="Li J."/>
        </authorList>
    </citation>
    <scope>NUCLEOTIDE SEQUENCE [LARGE SCALE GENOMIC DNA]</scope>
    <source>
        <strain evidence="8 9">TKL69</strain>
    </source>
</reference>
<dbReference type="OrthoDB" id="9800864at2"/>
<dbReference type="UniPathway" id="UPA00223"/>
<proteinExistence type="inferred from homology"/>
<dbReference type="PIRSF" id="PIRSF001369">
    <property type="entry name" value="Citrate_synth"/>
    <property type="match status" value="1"/>
</dbReference>
<evidence type="ECO:0000256" key="1">
    <source>
        <dbReference type="ARBA" id="ARBA00005163"/>
    </source>
</evidence>
<dbReference type="GO" id="GO:0005829">
    <property type="term" value="C:cytosol"/>
    <property type="evidence" value="ECO:0007669"/>
    <property type="project" value="TreeGrafter"/>
</dbReference>
<comment type="catalytic activity">
    <reaction evidence="4">
        <text>oxaloacetate + acetyl-CoA + H2O = citrate + CoA + H(+)</text>
        <dbReference type="Rhea" id="RHEA:16845"/>
        <dbReference type="ChEBI" id="CHEBI:15377"/>
        <dbReference type="ChEBI" id="CHEBI:15378"/>
        <dbReference type="ChEBI" id="CHEBI:16452"/>
        <dbReference type="ChEBI" id="CHEBI:16947"/>
        <dbReference type="ChEBI" id="CHEBI:57287"/>
        <dbReference type="ChEBI" id="CHEBI:57288"/>
        <dbReference type="EC" id="2.3.3.16"/>
    </reaction>
</comment>
<accession>A0A516KCB3</accession>
<comment type="pathway">
    <text evidence="1">Carbohydrate metabolism; tricarboxylic acid cycle.</text>
</comment>
<dbReference type="RefSeq" id="WP_143891803.1">
    <property type="nucleotide sequence ID" value="NZ_CP041666.1"/>
</dbReference>